<dbReference type="PROSITE" id="PS50928">
    <property type="entry name" value="ABC_TM1"/>
    <property type="match status" value="1"/>
</dbReference>
<feature type="domain" description="ABC transmembrane type-1" evidence="8">
    <location>
        <begin position="74"/>
        <end position="265"/>
    </location>
</feature>
<evidence type="ECO:0000256" key="4">
    <source>
        <dbReference type="ARBA" id="ARBA00022692"/>
    </source>
</evidence>
<keyword evidence="2 7" id="KW-0813">Transport</keyword>
<dbReference type="Gene3D" id="1.10.3720.10">
    <property type="entry name" value="MetI-like"/>
    <property type="match status" value="1"/>
</dbReference>
<accession>A0A918K0G1</accession>
<sequence>MQSDRKTPLWILITVTLAAFVWLIPVIWMFSLSLQPNELLSRTTANTLLGLVPWPFTLENFQAILAIGDTPRWFLNSMIVAGLSTALVLVTSTLAGYAFARVPFRGRNIVYPLVLAGLMVPEQVVFIPLYVFFSDLGAHNTLPTLALPRVALPIGVFLMTQFFKDIPMSLEEAARLEGCGHGRIFWSIMLPLAGPMLMTLAIITFLYSWNDYLWPLVSAQQREVFTITVGLAKIQGNFAQSQGLGQLMASGVLASLPVIALFLIFQKYILRGIALSTDK</sequence>
<dbReference type="InterPro" id="IPR000515">
    <property type="entry name" value="MetI-like"/>
</dbReference>
<feature type="transmembrane region" description="Helical" evidence="7">
    <location>
        <begin position="109"/>
        <end position="133"/>
    </location>
</feature>
<proteinExistence type="inferred from homology"/>
<dbReference type="EMBL" id="BMXR01000001">
    <property type="protein sequence ID" value="GGX40865.1"/>
    <property type="molecule type" value="Genomic_DNA"/>
</dbReference>
<reference evidence="9" key="2">
    <citation type="submission" date="2020-09" db="EMBL/GenBank/DDBJ databases">
        <authorList>
            <person name="Sun Q."/>
            <person name="Kim S."/>
        </authorList>
    </citation>
    <scope>NUCLEOTIDE SEQUENCE</scope>
    <source>
        <strain evidence="9">KCTC 22169</strain>
    </source>
</reference>
<dbReference type="GO" id="GO:0005886">
    <property type="term" value="C:plasma membrane"/>
    <property type="evidence" value="ECO:0007669"/>
    <property type="project" value="UniProtKB-SubCell"/>
</dbReference>
<reference evidence="9" key="1">
    <citation type="journal article" date="2014" name="Int. J. Syst. Evol. Microbiol.">
        <title>Complete genome sequence of Corynebacterium casei LMG S-19264T (=DSM 44701T), isolated from a smear-ripened cheese.</title>
        <authorList>
            <consortium name="US DOE Joint Genome Institute (JGI-PGF)"/>
            <person name="Walter F."/>
            <person name="Albersmeier A."/>
            <person name="Kalinowski J."/>
            <person name="Ruckert C."/>
        </authorList>
    </citation>
    <scope>NUCLEOTIDE SEQUENCE</scope>
    <source>
        <strain evidence="9">KCTC 22169</strain>
    </source>
</reference>
<dbReference type="CDD" id="cd06261">
    <property type="entry name" value="TM_PBP2"/>
    <property type="match status" value="1"/>
</dbReference>
<evidence type="ECO:0000313" key="9">
    <source>
        <dbReference type="EMBL" id="GGX40865.1"/>
    </source>
</evidence>
<dbReference type="RefSeq" id="WP_189606859.1">
    <property type="nucleotide sequence ID" value="NZ_BMXR01000001.1"/>
</dbReference>
<comment type="subcellular location">
    <subcellularLocation>
        <location evidence="1 7">Cell membrane</location>
        <topology evidence="1 7">Multi-pass membrane protein</topology>
    </subcellularLocation>
</comment>
<evidence type="ECO:0000256" key="7">
    <source>
        <dbReference type="RuleBase" id="RU363032"/>
    </source>
</evidence>
<evidence type="ECO:0000256" key="6">
    <source>
        <dbReference type="ARBA" id="ARBA00023136"/>
    </source>
</evidence>
<dbReference type="InterPro" id="IPR035906">
    <property type="entry name" value="MetI-like_sf"/>
</dbReference>
<dbReference type="AlphaFoldDB" id="A0A918K0G1"/>
<keyword evidence="10" id="KW-1185">Reference proteome</keyword>
<feature type="transmembrane region" description="Helical" evidence="7">
    <location>
        <begin position="73"/>
        <end position="97"/>
    </location>
</feature>
<dbReference type="Pfam" id="PF00528">
    <property type="entry name" value="BPD_transp_1"/>
    <property type="match status" value="1"/>
</dbReference>
<dbReference type="SUPFAM" id="SSF161098">
    <property type="entry name" value="MetI-like"/>
    <property type="match status" value="1"/>
</dbReference>
<comment type="similarity">
    <text evidence="7">Belongs to the binding-protein-dependent transport system permease family.</text>
</comment>
<comment type="caution">
    <text evidence="9">The sequence shown here is derived from an EMBL/GenBank/DDBJ whole genome shotgun (WGS) entry which is preliminary data.</text>
</comment>
<organism evidence="9 10">
    <name type="scientific">Saccharospirillum salsuginis</name>
    <dbReference type="NCBI Taxonomy" id="418750"/>
    <lineage>
        <taxon>Bacteria</taxon>
        <taxon>Pseudomonadati</taxon>
        <taxon>Pseudomonadota</taxon>
        <taxon>Gammaproteobacteria</taxon>
        <taxon>Oceanospirillales</taxon>
        <taxon>Saccharospirillaceae</taxon>
        <taxon>Saccharospirillum</taxon>
    </lineage>
</organism>
<protein>
    <submittedName>
        <fullName evidence="9">Sugar ABC transporter permease</fullName>
    </submittedName>
</protein>
<evidence type="ECO:0000259" key="8">
    <source>
        <dbReference type="PROSITE" id="PS50928"/>
    </source>
</evidence>
<name>A0A918K0G1_9GAMM</name>
<evidence type="ECO:0000313" key="10">
    <source>
        <dbReference type="Proteomes" id="UP000626148"/>
    </source>
</evidence>
<feature type="transmembrane region" description="Helical" evidence="7">
    <location>
        <begin position="9"/>
        <end position="30"/>
    </location>
</feature>
<dbReference type="GO" id="GO:0055085">
    <property type="term" value="P:transmembrane transport"/>
    <property type="evidence" value="ECO:0007669"/>
    <property type="project" value="InterPro"/>
</dbReference>
<feature type="transmembrane region" description="Helical" evidence="7">
    <location>
        <begin position="184"/>
        <end position="207"/>
    </location>
</feature>
<feature type="transmembrane region" description="Helical" evidence="7">
    <location>
        <begin position="145"/>
        <end position="163"/>
    </location>
</feature>
<feature type="transmembrane region" description="Helical" evidence="7">
    <location>
        <begin position="247"/>
        <end position="265"/>
    </location>
</feature>
<keyword evidence="5 7" id="KW-1133">Transmembrane helix</keyword>
<gene>
    <name evidence="9" type="ORF">GCM10007392_04580</name>
</gene>
<dbReference type="PANTHER" id="PTHR43744:SF12">
    <property type="entry name" value="ABC TRANSPORTER PERMEASE PROTEIN MG189-RELATED"/>
    <property type="match status" value="1"/>
</dbReference>
<evidence type="ECO:0000256" key="2">
    <source>
        <dbReference type="ARBA" id="ARBA00022448"/>
    </source>
</evidence>
<keyword evidence="3" id="KW-1003">Cell membrane</keyword>
<evidence type="ECO:0000256" key="1">
    <source>
        <dbReference type="ARBA" id="ARBA00004651"/>
    </source>
</evidence>
<keyword evidence="6 7" id="KW-0472">Membrane</keyword>
<dbReference type="Proteomes" id="UP000626148">
    <property type="component" value="Unassembled WGS sequence"/>
</dbReference>
<dbReference type="PANTHER" id="PTHR43744">
    <property type="entry name" value="ABC TRANSPORTER PERMEASE PROTEIN MG189-RELATED-RELATED"/>
    <property type="match status" value="1"/>
</dbReference>
<evidence type="ECO:0000256" key="5">
    <source>
        <dbReference type="ARBA" id="ARBA00022989"/>
    </source>
</evidence>
<keyword evidence="4 7" id="KW-0812">Transmembrane</keyword>
<evidence type="ECO:0000256" key="3">
    <source>
        <dbReference type="ARBA" id="ARBA00022475"/>
    </source>
</evidence>